<dbReference type="AlphaFoldDB" id="A0A2A8CX81"/>
<name>A0A2A8CX81_9BACT</name>
<feature type="signal peptide" evidence="1">
    <location>
        <begin position="1"/>
        <end position="28"/>
    </location>
</feature>
<comment type="caution">
    <text evidence="2">The sequence shown here is derived from an EMBL/GenBank/DDBJ whole genome shotgun (WGS) entry which is preliminary data.</text>
</comment>
<proteinExistence type="predicted"/>
<feature type="chain" id="PRO_5012970294" evidence="1">
    <location>
        <begin position="29"/>
        <end position="123"/>
    </location>
</feature>
<evidence type="ECO:0000313" key="2">
    <source>
        <dbReference type="EMBL" id="PEN13305.1"/>
    </source>
</evidence>
<organism evidence="2 3">
    <name type="scientific">Longibacter salinarum</name>
    <dbReference type="NCBI Taxonomy" id="1850348"/>
    <lineage>
        <taxon>Bacteria</taxon>
        <taxon>Pseudomonadati</taxon>
        <taxon>Rhodothermota</taxon>
        <taxon>Rhodothermia</taxon>
        <taxon>Rhodothermales</taxon>
        <taxon>Salisaetaceae</taxon>
        <taxon>Longibacter</taxon>
    </lineage>
</organism>
<gene>
    <name evidence="2" type="ORF">CRI94_11750</name>
</gene>
<reference evidence="2 3" key="1">
    <citation type="submission" date="2017-10" db="EMBL/GenBank/DDBJ databases">
        <title>Draft genome of Longibacter Salinarum.</title>
        <authorList>
            <person name="Goh K.M."/>
            <person name="Shamsir M.S."/>
            <person name="Lim S.W."/>
        </authorList>
    </citation>
    <scope>NUCLEOTIDE SEQUENCE [LARGE SCALE GENOMIC DNA]</scope>
    <source>
        <strain evidence="2 3">KCTC 52045</strain>
    </source>
</reference>
<keyword evidence="1" id="KW-0732">Signal</keyword>
<evidence type="ECO:0000256" key="1">
    <source>
        <dbReference type="SAM" id="SignalP"/>
    </source>
</evidence>
<dbReference type="EMBL" id="PDEQ01000005">
    <property type="protein sequence ID" value="PEN13305.1"/>
    <property type="molecule type" value="Genomic_DNA"/>
</dbReference>
<evidence type="ECO:0000313" key="3">
    <source>
        <dbReference type="Proteomes" id="UP000220102"/>
    </source>
</evidence>
<dbReference type="Proteomes" id="UP000220102">
    <property type="component" value="Unassembled WGS sequence"/>
</dbReference>
<protein>
    <submittedName>
        <fullName evidence="2">Uncharacterized protein</fullName>
    </submittedName>
</protein>
<keyword evidence="3" id="KW-1185">Reference proteome</keyword>
<dbReference type="RefSeq" id="WP_098075926.1">
    <property type="nucleotide sequence ID" value="NZ_PDEQ01000005.1"/>
</dbReference>
<sequence>MSIDSTTYRLRAALLAVCMLAGLIAADAAVLGSTSVDGATSSDLMHVETDRTAPLHGADHGVLFHRVEATELLDGSIEELTDDGPESTDASASSWMPTSLVQAYGHFRFRYVPSRALLCVYLC</sequence>
<accession>A0A2A8CX81</accession>